<dbReference type="Proteomes" id="UP000322983">
    <property type="component" value="Chromosome"/>
</dbReference>
<dbReference type="OrthoDB" id="23466at2157"/>
<evidence type="ECO:0000256" key="4">
    <source>
        <dbReference type="SAM" id="MobiDB-lite"/>
    </source>
</evidence>
<dbReference type="SUPFAM" id="SSF50692">
    <property type="entry name" value="ADC-like"/>
    <property type="match status" value="1"/>
</dbReference>
<feature type="domain" description="Arsenite oxidase subunit AioA/Iodate reductase subunit IdrA 3Fe-4S cluster" evidence="6">
    <location>
        <begin position="36"/>
        <end position="76"/>
    </location>
</feature>
<dbReference type="InterPro" id="IPR050123">
    <property type="entry name" value="Prok_molybdopt-oxidoreductase"/>
</dbReference>
<evidence type="ECO:0000313" key="8">
    <source>
        <dbReference type="EMBL" id="BBG27564.1"/>
    </source>
</evidence>
<gene>
    <name evidence="7" type="ORF">IC006_2112</name>
    <name evidence="8" type="ORF">IC007_2118</name>
</gene>
<dbReference type="Pfam" id="PF18465">
    <property type="entry name" value="Rieske_3"/>
    <property type="match status" value="1"/>
</dbReference>
<organism evidence="8 10">
    <name type="scientific">Sulfuracidifex tepidarius</name>
    <dbReference type="NCBI Taxonomy" id="1294262"/>
    <lineage>
        <taxon>Archaea</taxon>
        <taxon>Thermoproteota</taxon>
        <taxon>Thermoprotei</taxon>
        <taxon>Sulfolobales</taxon>
        <taxon>Sulfolobaceae</taxon>
        <taxon>Sulfuracidifex</taxon>
    </lineage>
</organism>
<reference evidence="8 9" key="2">
    <citation type="journal article" date="2020" name="Int. J. Syst. Evol. Microbiol.">
        <title>Sulfuracidifex tepidarius gen. nov., sp. nov. and transfer of Sulfolobus metallicus Huber and Stetter 1992 to the genus Sulfuracidifex as Sulfuracidifex metallicus comb. nov.</title>
        <authorList>
            <person name="Itoh T."/>
            <person name="Miura T."/>
            <person name="Sakai H.D."/>
            <person name="Kato S."/>
            <person name="Ohkuma M."/>
            <person name="Takashina T."/>
        </authorList>
    </citation>
    <scope>NUCLEOTIDE SEQUENCE</scope>
    <source>
        <strain evidence="7 9">IC-006</strain>
        <strain evidence="8">IC-007</strain>
    </source>
</reference>
<dbReference type="PANTHER" id="PTHR43105">
    <property type="entry name" value="RESPIRATORY NITRATE REDUCTASE"/>
    <property type="match status" value="1"/>
</dbReference>
<evidence type="ECO:0000313" key="7">
    <source>
        <dbReference type="EMBL" id="BBG24778.1"/>
    </source>
</evidence>
<dbReference type="GO" id="GO:0043546">
    <property type="term" value="F:molybdopterin cofactor binding"/>
    <property type="evidence" value="ECO:0007669"/>
    <property type="project" value="InterPro"/>
</dbReference>
<evidence type="ECO:0000259" key="6">
    <source>
        <dbReference type="Pfam" id="PF18465"/>
    </source>
</evidence>
<dbReference type="EMBL" id="AP018930">
    <property type="protein sequence ID" value="BBG27564.1"/>
    <property type="molecule type" value="Genomic_DNA"/>
</dbReference>
<feature type="compositionally biased region" description="Low complexity" evidence="4">
    <location>
        <begin position="1"/>
        <end position="16"/>
    </location>
</feature>
<evidence type="ECO:0000259" key="5">
    <source>
        <dbReference type="Pfam" id="PF01568"/>
    </source>
</evidence>
<sequence length="1115" mass="122864">MSSSSSSTTSSSTTSSVKNTSIPLPPPDAEIYHATCRFCNVGCGYDIFVFPIYKSGGPAKGQNAVVYNMNDQVFNRNLVNYQADYTSPVIPLGANYGTPWIGESMVTTTLKYNTNTGNWEPVYILEVPSSECPVNEGNYSTRGGKNALRNWSPFNDNAPGFKVFSTRIQTPLIRWNGSLQPVGWSYAIDVAARVAKYYMDNETTTYPSPVGPAATQVMAIRADHGGGQGGGVFSNLMPGLFLHMGLATPFVRFHYEVAFSFTQDALEEATNGNGTDTASMLDISIADVLVLWGINEYSTSTVNLIQHIFDNIDGSTISRKQTWFDPGEPAAAGNIIIVEARPSETVHAVAAKLGVSIQDAMNGNSDQFLFVQVNPGTDSELANAVAAYIYYTYPDVVNHFVQLYQSASSNGFAFNQDTYNYYIQYLQSKSLSDWLSEASSITGVPQNVIQKMGDMLAKPKSANGSTFYNRVLMEFEKGIIWSANYTPIYAVANLGIITGALSGRPGCGVSTGFGHQRGAAFPIPPPPPWQSNLSEGRQFFIQMHTYVPQQLKASGQTVSGTTIAEYIKNFYNQYTSSLVPQIYQYNPIIDYLIYSGYGKMLWMFTANPYKQTMSGEKLSQVLDNRSRLLQECVENTSSLGIPSSSSNAGTSPNYDTSAVGATIPQFPTSDQYASTVTSCLGSTSGALFVVGNDIFLEQNDLLKHAAHLILPSASNHGETYEIRWNGHDRRLRLDDIYHSPLGMSMPDVWIYAMIALDIYQMYVSEGNQNSPQAQRLYNAFNPIWTSLSKHMTSNSAPLSLSSLSSYSEDYYDYDWFSIYNDLWNYYVANGPTNFKSWPYGYVVPHWTPYWSSIDLNDLKMARTVGVQLPILGKTTNSNGSVTLWGLVNYAEPLIAGKLRAEAVTIDPSKSVTVGNTQIPLITREVKYLDSSDLQSMFGYTLSDLAPYVINGFNVFPTPYVGVFGYAASLQSKYNYWANNGRWNIIFQSGWVDYQIPDILRRVPQPIIMMNAQDASKEGLENGDIIQAYNDFGSVDGVVWISNTVPQGQLFIAMAYEIKPGANQTTTVTVDPVTANQMVKWSWVNIQKIGTLPPEQKQTIPFAPVQFQIPSSGGSS</sequence>
<proteinExistence type="predicted"/>
<evidence type="ECO:0000313" key="9">
    <source>
        <dbReference type="Proteomes" id="UP000322983"/>
    </source>
</evidence>
<dbReference type="GO" id="GO:0016020">
    <property type="term" value="C:membrane"/>
    <property type="evidence" value="ECO:0007669"/>
    <property type="project" value="TreeGrafter"/>
</dbReference>
<dbReference type="InterPro" id="IPR009010">
    <property type="entry name" value="Asp_de-COase-like_dom_sf"/>
</dbReference>
<dbReference type="Gene3D" id="3.40.50.740">
    <property type="match status" value="1"/>
</dbReference>
<dbReference type="Gene3D" id="3.40.228.10">
    <property type="entry name" value="Dimethylsulfoxide Reductase, domain 2"/>
    <property type="match status" value="1"/>
</dbReference>
<accession>A0A510DXU0</accession>
<keyword evidence="9" id="KW-1185">Reference proteome</keyword>
<dbReference type="SUPFAM" id="SSF53706">
    <property type="entry name" value="Formate dehydrogenase/DMSO reductase, domains 1-3"/>
    <property type="match status" value="1"/>
</dbReference>
<evidence type="ECO:0000256" key="1">
    <source>
        <dbReference type="ARBA" id="ARBA00022723"/>
    </source>
</evidence>
<dbReference type="KEGG" id="step:IC006_2112"/>
<dbReference type="AlphaFoldDB" id="A0A510E4Y6"/>
<reference evidence="10" key="1">
    <citation type="submission" date="2018-09" db="EMBL/GenBank/DDBJ databases">
        <title>Complete Genome Sequencing of Sulfolobus sp. JCM 16834.</title>
        <authorList>
            <person name="Kato S."/>
            <person name="Itoh T."/>
            <person name="Ohkuma M."/>
        </authorList>
    </citation>
    <scope>NUCLEOTIDE SEQUENCE [LARGE SCALE GENOMIC DNA]</scope>
    <source>
        <strain evidence="10">IC-007</strain>
    </source>
</reference>
<dbReference type="GO" id="GO:0051536">
    <property type="term" value="F:iron-sulfur cluster binding"/>
    <property type="evidence" value="ECO:0007669"/>
    <property type="project" value="UniProtKB-KW"/>
</dbReference>
<dbReference type="GO" id="GO:0003954">
    <property type="term" value="F:NADH dehydrogenase activity"/>
    <property type="evidence" value="ECO:0007669"/>
    <property type="project" value="TreeGrafter"/>
</dbReference>
<evidence type="ECO:0000256" key="3">
    <source>
        <dbReference type="ARBA" id="ARBA00023014"/>
    </source>
</evidence>
<dbReference type="InterPro" id="IPR041632">
    <property type="entry name" value="AioA/IdrA_3Fe-4S"/>
</dbReference>
<dbReference type="Gene3D" id="2.40.40.20">
    <property type="match status" value="1"/>
</dbReference>
<dbReference type="EMBL" id="AP018929">
    <property type="protein sequence ID" value="BBG24778.1"/>
    <property type="molecule type" value="Genomic_DNA"/>
</dbReference>
<keyword evidence="3" id="KW-0411">Iron-sulfur</keyword>
<accession>A0A510E4Y6</accession>
<feature type="region of interest" description="Disordered" evidence="4">
    <location>
        <begin position="1"/>
        <end position="22"/>
    </location>
</feature>
<feature type="domain" description="Molybdopterin dinucleotide-binding" evidence="5">
    <location>
        <begin position="999"/>
        <end position="1079"/>
    </location>
</feature>
<keyword evidence="1" id="KW-0479">Metal-binding</keyword>
<keyword evidence="2" id="KW-0408">Iron</keyword>
<dbReference type="GeneID" id="41718447"/>
<evidence type="ECO:0000256" key="2">
    <source>
        <dbReference type="ARBA" id="ARBA00023004"/>
    </source>
</evidence>
<dbReference type="Gene3D" id="3.30.200.200">
    <property type="match status" value="1"/>
</dbReference>
<evidence type="ECO:0000313" key="10">
    <source>
        <dbReference type="Proteomes" id="UP000325030"/>
    </source>
</evidence>
<dbReference type="Proteomes" id="UP000325030">
    <property type="component" value="Chromosome"/>
</dbReference>
<dbReference type="PANTHER" id="PTHR43105:SF10">
    <property type="entry name" value="NADH-QUINONE OXIDOREDUCTASE SUBUNIT G"/>
    <property type="match status" value="1"/>
</dbReference>
<name>A0A510E4Y6_9CREN</name>
<dbReference type="GO" id="GO:0022904">
    <property type="term" value="P:respiratory electron transport chain"/>
    <property type="evidence" value="ECO:0007669"/>
    <property type="project" value="TreeGrafter"/>
</dbReference>
<dbReference type="STRING" id="1294262.GCA_001316085_02884"/>
<protein>
    <submittedName>
        <fullName evidence="8">Nitrate reductase</fullName>
    </submittedName>
</protein>
<dbReference type="RefSeq" id="WP_149528683.1">
    <property type="nucleotide sequence ID" value="NZ_AP018929.1"/>
</dbReference>
<dbReference type="Pfam" id="PF01568">
    <property type="entry name" value="Molydop_binding"/>
    <property type="match status" value="1"/>
</dbReference>
<dbReference type="InterPro" id="IPR006657">
    <property type="entry name" value="MoPterin_dinucl-bd_dom"/>
</dbReference>
<dbReference type="GO" id="GO:0046872">
    <property type="term" value="F:metal ion binding"/>
    <property type="evidence" value="ECO:0007669"/>
    <property type="project" value="UniProtKB-KW"/>
</dbReference>